<organism evidence="2 3">
    <name type="scientific">Aliidongia dinghuensis</name>
    <dbReference type="NCBI Taxonomy" id="1867774"/>
    <lineage>
        <taxon>Bacteria</taxon>
        <taxon>Pseudomonadati</taxon>
        <taxon>Pseudomonadota</taxon>
        <taxon>Alphaproteobacteria</taxon>
        <taxon>Rhodospirillales</taxon>
        <taxon>Dongiaceae</taxon>
        <taxon>Aliidongia</taxon>
    </lineage>
</organism>
<comment type="caution">
    <text evidence="2">The sequence shown here is derived from an EMBL/GenBank/DDBJ whole genome shotgun (WGS) entry which is preliminary data.</text>
</comment>
<reference evidence="2" key="2">
    <citation type="submission" date="2020-09" db="EMBL/GenBank/DDBJ databases">
        <authorList>
            <person name="Sun Q."/>
            <person name="Zhou Y."/>
        </authorList>
    </citation>
    <scope>NUCLEOTIDE SEQUENCE</scope>
    <source>
        <strain evidence="2">CGMCC 1.15725</strain>
    </source>
</reference>
<dbReference type="PANTHER" id="PTHR40106">
    <property type="entry name" value="INNER MEMBRANE PROTEIN RCLC"/>
    <property type="match status" value="1"/>
</dbReference>
<dbReference type="Pfam" id="PF04224">
    <property type="entry name" value="DUF417"/>
    <property type="match status" value="1"/>
</dbReference>
<name>A0A8J2YPQ6_9PROT</name>
<feature type="transmembrane region" description="Helical" evidence="1">
    <location>
        <begin position="127"/>
        <end position="148"/>
    </location>
</feature>
<dbReference type="GO" id="GO:1901530">
    <property type="term" value="P:response to hypochlorite"/>
    <property type="evidence" value="ECO:0007669"/>
    <property type="project" value="TreeGrafter"/>
</dbReference>
<reference evidence="2" key="1">
    <citation type="journal article" date="2014" name="Int. J. Syst. Evol. Microbiol.">
        <title>Complete genome sequence of Corynebacterium casei LMG S-19264T (=DSM 44701T), isolated from a smear-ripened cheese.</title>
        <authorList>
            <consortium name="US DOE Joint Genome Institute (JGI-PGF)"/>
            <person name="Walter F."/>
            <person name="Albersmeier A."/>
            <person name="Kalinowski J."/>
            <person name="Ruckert C."/>
        </authorList>
    </citation>
    <scope>NUCLEOTIDE SEQUENCE</scope>
    <source>
        <strain evidence="2">CGMCC 1.15725</strain>
    </source>
</reference>
<keyword evidence="1" id="KW-1133">Transmembrane helix</keyword>
<feature type="transmembrane region" description="Helical" evidence="1">
    <location>
        <begin position="20"/>
        <end position="39"/>
    </location>
</feature>
<gene>
    <name evidence="2" type="ORF">GCM10011611_08780</name>
</gene>
<dbReference type="AlphaFoldDB" id="A0A8J2YPQ6"/>
<keyword evidence="3" id="KW-1185">Reference proteome</keyword>
<dbReference type="GO" id="GO:0005886">
    <property type="term" value="C:plasma membrane"/>
    <property type="evidence" value="ECO:0007669"/>
    <property type="project" value="TreeGrafter"/>
</dbReference>
<dbReference type="PIRSF" id="PIRSF028065">
    <property type="entry name" value="UCP028065"/>
    <property type="match status" value="1"/>
</dbReference>
<feature type="transmembrane region" description="Helical" evidence="1">
    <location>
        <begin position="70"/>
        <end position="88"/>
    </location>
</feature>
<evidence type="ECO:0000313" key="3">
    <source>
        <dbReference type="Proteomes" id="UP000646365"/>
    </source>
</evidence>
<dbReference type="Proteomes" id="UP000646365">
    <property type="component" value="Unassembled WGS sequence"/>
</dbReference>
<sequence length="161" mass="17454">MNSLAKLAASSALATGDLDYHLMRAAMVLIFALFGYQKWFDYEAQVLIPFISNGPFIFWLEPAFGVHGASYFLGVSEWLFGALLLAGFWNRTLGILGAIGSTGTFVMTVTIIPFIPNGWAAVGFPAMAINNAFLLKDVVLLAASLYLLKQDIIRLARATAA</sequence>
<dbReference type="PANTHER" id="PTHR40106:SF1">
    <property type="entry name" value="INNER MEMBRANE PROTEIN RCLC"/>
    <property type="match status" value="1"/>
</dbReference>
<dbReference type="EMBL" id="BMJQ01000002">
    <property type="protein sequence ID" value="GGF05517.1"/>
    <property type="molecule type" value="Genomic_DNA"/>
</dbReference>
<feature type="transmembrane region" description="Helical" evidence="1">
    <location>
        <begin position="95"/>
        <end position="115"/>
    </location>
</feature>
<evidence type="ECO:0000313" key="2">
    <source>
        <dbReference type="EMBL" id="GGF05517.1"/>
    </source>
</evidence>
<dbReference type="InterPro" id="IPR016865">
    <property type="entry name" value="RclC"/>
</dbReference>
<keyword evidence="1" id="KW-0812">Transmembrane</keyword>
<protein>
    <submittedName>
        <fullName evidence="2">Membrane protein</fullName>
    </submittedName>
</protein>
<evidence type="ECO:0000256" key="1">
    <source>
        <dbReference type="SAM" id="Phobius"/>
    </source>
</evidence>
<proteinExistence type="predicted"/>
<dbReference type="RefSeq" id="WP_189042906.1">
    <property type="nucleotide sequence ID" value="NZ_BMJQ01000002.1"/>
</dbReference>
<keyword evidence="1" id="KW-0472">Membrane</keyword>
<dbReference type="InterPro" id="IPR007339">
    <property type="entry name" value="RclC-like"/>
</dbReference>
<accession>A0A8J2YPQ6</accession>